<dbReference type="InterPro" id="IPR036388">
    <property type="entry name" value="WH-like_DNA-bd_sf"/>
</dbReference>
<dbReference type="Gene3D" id="1.10.10.10">
    <property type="entry name" value="Winged helix-like DNA-binding domain superfamily/Winged helix DNA-binding domain"/>
    <property type="match status" value="1"/>
</dbReference>
<dbReference type="Pfam" id="PF08100">
    <property type="entry name" value="Dimerisation"/>
    <property type="match status" value="1"/>
</dbReference>
<gene>
    <name evidence="6" type="ORF">SAMN04488503_1910</name>
</gene>
<dbReference type="PANTHER" id="PTHR43712">
    <property type="entry name" value="PUTATIVE (AFU_ORTHOLOGUE AFUA_4G14580)-RELATED"/>
    <property type="match status" value="1"/>
</dbReference>
<dbReference type="InterPro" id="IPR012967">
    <property type="entry name" value="COMT_dimerisation"/>
</dbReference>
<organism evidence="6 7">
    <name type="scientific">Humidesulfovibrio mexicanus</name>
    <dbReference type="NCBI Taxonomy" id="147047"/>
    <lineage>
        <taxon>Bacteria</taxon>
        <taxon>Pseudomonadati</taxon>
        <taxon>Thermodesulfobacteriota</taxon>
        <taxon>Desulfovibrionia</taxon>
        <taxon>Desulfovibrionales</taxon>
        <taxon>Desulfovibrionaceae</taxon>
        <taxon>Humidesulfovibrio</taxon>
    </lineage>
</organism>
<dbReference type="PANTHER" id="PTHR43712:SF2">
    <property type="entry name" value="O-METHYLTRANSFERASE CICE"/>
    <property type="match status" value="1"/>
</dbReference>
<sequence length="354" mass="37487">MQRLSGPSRPETTPGPLLAMSAAYWKSCALHAAVTLDLFTPLAAGPATARELGRQLDCDARALDMLLTAMCALGLLARSGKAFALTETSRAYLVRGAPGYQGHIIRHHRNLVKSFGDMAQAVRTGRSVRGGPQWAEADREDFLLGMFNMAMAIAPRLAPELDARLKAAGLPGLAGKKRLLDLGGGPGTYSIHFCLAHPELFATVFDLPATHPFAEATAERFGLGYGVEGDGRRLAFIPGDYTQDRLPQGFDAAWLSHILHGEAPDMAARIVRKAAETLNPGGVLMVQEFLLNDSLDGPEFPALFSLNMLLGTEGGQAYSAAMIEDMLHAAGLAPVARLGTSGPNHAGVVAGARP</sequence>
<dbReference type="EMBL" id="FZOC01000003">
    <property type="protein sequence ID" value="SNR91894.1"/>
    <property type="molecule type" value="Genomic_DNA"/>
</dbReference>
<dbReference type="RefSeq" id="WP_089274077.1">
    <property type="nucleotide sequence ID" value="NZ_FZOC01000003.1"/>
</dbReference>
<dbReference type="GO" id="GO:0008171">
    <property type="term" value="F:O-methyltransferase activity"/>
    <property type="evidence" value="ECO:0007669"/>
    <property type="project" value="InterPro"/>
</dbReference>
<feature type="domain" description="O-methyltransferase dimerisation" evidence="5">
    <location>
        <begin position="22"/>
        <end position="94"/>
    </location>
</feature>
<dbReference type="Pfam" id="PF00891">
    <property type="entry name" value="Methyltransf_2"/>
    <property type="match status" value="1"/>
</dbReference>
<accession>A0A239AA33</accession>
<dbReference type="OrthoDB" id="9767938at2"/>
<name>A0A239AA33_9BACT</name>
<protein>
    <submittedName>
        <fullName evidence="6">Dimerisation domain-containing protein</fullName>
    </submittedName>
</protein>
<evidence type="ECO:0000313" key="7">
    <source>
        <dbReference type="Proteomes" id="UP000198324"/>
    </source>
</evidence>
<dbReference type="InterPro" id="IPR001077">
    <property type="entry name" value="COMT_C"/>
</dbReference>
<keyword evidence="3" id="KW-0949">S-adenosyl-L-methionine</keyword>
<evidence type="ECO:0000256" key="3">
    <source>
        <dbReference type="ARBA" id="ARBA00022691"/>
    </source>
</evidence>
<dbReference type="Proteomes" id="UP000198324">
    <property type="component" value="Unassembled WGS sequence"/>
</dbReference>
<dbReference type="Gene3D" id="3.40.50.150">
    <property type="entry name" value="Vaccinia Virus protein VP39"/>
    <property type="match status" value="1"/>
</dbReference>
<evidence type="ECO:0000256" key="2">
    <source>
        <dbReference type="ARBA" id="ARBA00022679"/>
    </source>
</evidence>
<keyword evidence="2" id="KW-0808">Transferase</keyword>
<dbReference type="PROSITE" id="PS51683">
    <property type="entry name" value="SAM_OMT_II"/>
    <property type="match status" value="1"/>
</dbReference>
<keyword evidence="7" id="KW-1185">Reference proteome</keyword>
<proteinExistence type="predicted"/>
<evidence type="ECO:0000313" key="6">
    <source>
        <dbReference type="EMBL" id="SNR91894.1"/>
    </source>
</evidence>
<dbReference type="PIRSF" id="PIRSF005739">
    <property type="entry name" value="O-mtase"/>
    <property type="match status" value="1"/>
</dbReference>
<evidence type="ECO:0000256" key="1">
    <source>
        <dbReference type="ARBA" id="ARBA00022603"/>
    </source>
</evidence>
<dbReference type="SUPFAM" id="SSF53335">
    <property type="entry name" value="S-adenosyl-L-methionine-dependent methyltransferases"/>
    <property type="match status" value="1"/>
</dbReference>
<dbReference type="AlphaFoldDB" id="A0A239AA33"/>
<dbReference type="InterPro" id="IPR036390">
    <property type="entry name" value="WH_DNA-bd_sf"/>
</dbReference>
<feature type="domain" description="O-methyltransferase C-terminal" evidence="4">
    <location>
        <begin position="173"/>
        <end position="332"/>
    </location>
</feature>
<dbReference type="CDD" id="cd02440">
    <property type="entry name" value="AdoMet_MTases"/>
    <property type="match status" value="1"/>
</dbReference>
<dbReference type="GO" id="GO:0032259">
    <property type="term" value="P:methylation"/>
    <property type="evidence" value="ECO:0007669"/>
    <property type="project" value="UniProtKB-KW"/>
</dbReference>
<reference evidence="6 7" key="1">
    <citation type="submission" date="2017-06" db="EMBL/GenBank/DDBJ databases">
        <authorList>
            <person name="Kim H.J."/>
            <person name="Triplett B.A."/>
        </authorList>
    </citation>
    <scope>NUCLEOTIDE SEQUENCE [LARGE SCALE GENOMIC DNA]</scope>
    <source>
        <strain evidence="6 7">DSM 13116</strain>
    </source>
</reference>
<keyword evidence="1" id="KW-0489">Methyltransferase</keyword>
<dbReference type="InterPro" id="IPR029063">
    <property type="entry name" value="SAM-dependent_MTases_sf"/>
</dbReference>
<evidence type="ECO:0000259" key="4">
    <source>
        <dbReference type="Pfam" id="PF00891"/>
    </source>
</evidence>
<dbReference type="GO" id="GO:0046983">
    <property type="term" value="F:protein dimerization activity"/>
    <property type="evidence" value="ECO:0007669"/>
    <property type="project" value="InterPro"/>
</dbReference>
<dbReference type="SUPFAM" id="SSF46785">
    <property type="entry name" value="Winged helix' DNA-binding domain"/>
    <property type="match status" value="1"/>
</dbReference>
<evidence type="ECO:0000259" key="5">
    <source>
        <dbReference type="Pfam" id="PF08100"/>
    </source>
</evidence>
<dbReference type="InterPro" id="IPR016461">
    <property type="entry name" value="COMT-like"/>
</dbReference>